<evidence type="ECO:0000313" key="3">
    <source>
        <dbReference type="Proteomes" id="UP000193431"/>
    </source>
</evidence>
<proteinExistence type="predicted"/>
<reference evidence="2 3" key="1">
    <citation type="submission" date="2016-11" db="EMBL/GenBank/DDBJ databases">
        <title>Trade-off between light-utilization and light-protection in marine flavobacteria.</title>
        <authorList>
            <person name="Kumagai Y."/>
        </authorList>
    </citation>
    <scope>NUCLEOTIDE SEQUENCE [LARGE SCALE GENOMIC DNA]</scope>
    <source>
        <strain evidence="2 3">JCM 13191</strain>
    </source>
</reference>
<evidence type="ECO:0000313" key="2">
    <source>
        <dbReference type="EMBL" id="ARN78483.1"/>
    </source>
</evidence>
<name>A0A1W6MLL4_9FLAO</name>
<evidence type="ECO:0008006" key="4">
    <source>
        <dbReference type="Google" id="ProtNLM"/>
    </source>
</evidence>
<dbReference type="EMBL" id="CP019344">
    <property type="protein sequence ID" value="ARN78483.1"/>
    <property type="molecule type" value="Genomic_DNA"/>
</dbReference>
<keyword evidence="1" id="KW-0472">Membrane</keyword>
<dbReference type="InterPro" id="IPR009937">
    <property type="entry name" value="Phage_holin_3_6"/>
</dbReference>
<dbReference type="AlphaFoldDB" id="A0A1W6MLL4"/>
<dbReference type="Proteomes" id="UP000193431">
    <property type="component" value="Chromosome"/>
</dbReference>
<dbReference type="OrthoDB" id="1144182at2"/>
<feature type="transmembrane region" description="Helical" evidence="1">
    <location>
        <begin position="42"/>
        <end position="67"/>
    </location>
</feature>
<protein>
    <recommendedName>
        <fullName evidence="4">Competence protein</fullName>
    </recommendedName>
</protein>
<accession>A0A1W6MLL4</accession>
<keyword evidence="3" id="KW-1185">Reference proteome</keyword>
<evidence type="ECO:0000256" key="1">
    <source>
        <dbReference type="SAM" id="Phobius"/>
    </source>
</evidence>
<keyword evidence="1" id="KW-1133">Transmembrane helix</keyword>
<sequence length="127" mass="14005">MGKSITENFTEFTNATQDYIESTINYHKLDLYKKGTKGAVSISYNLVLAFFLLIALLFLSVAGSIVIGEAIGSLAGGYAIVGGFYIIVTIVLAFTLKSKLETLILRKTSKQFFNNNEDLTVTQYEDL</sequence>
<dbReference type="STRING" id="331648.BST97_11065"/>
<organism evidence="2 3">
    <name type="scientific">Nonlabens spongiae</name>
    <dbReference type="NCBI Taxonomy" id="331648"/>
    <lineage>
        <taxon>Bacteria</taxon>
        <taxon>Pseudomonadati</taxon>
        <taxon>Bacteroidota</taxon>
        <taxon>Flavobacteriia</taxon>
        <taxon>Flavobacteriales</taxon>
        <taxon>Flavobacteriaceae</taxon>
        <taxon>Nonlabens</taxon>
    </lineage>
</organism>
<dbReference type="Pfam" id="PF07332">
    <property type="entry name" value="Phage_holin_3_6"/>
    <property type="match status" value="1"/>
</dbReference>
<dbReference type="RefSeq" id="WP_085767288.1">
    <property type="nucleotide sequence ID" value="NZ_CP019344.1"/>
</dbReference>
<keyword evidence="1" id="KW-0812">Transmembrane</keyword>
<feature type="transmembrane region" description="Helical" evidence="1">
    <location>
        <begin position="73"/>
        <end position="96"/>
    </location>
</feature>
<gene>
    <name evidence="2" type="ORF">BST97_11065</name>
</gene>